<organism evidence="1 2">
    <name type="scientific">Henosepilachna vigintioctopunctata</name>
    <dbReference type="NCBI Taxonomy" id="420089"/>
    <lineage>
        <taxon>Eukaryota</taxon>
        <taxon>Metazoa</taxon>
        <taxon>Ecdysozoa</taxon>
        <taxon>Arthropoda</taxon>
        <taxon>Hexapoda</taxon>
        <taxon>Insecta</taxon>
        <taxon>Pterygota</taxon>
        <taxon>Neoptera</taxon>
        <taxon>Endopterygota</taxon>
        <taxon>Coleoptera</taxon>
        <taxon>Polyphaga</taxon>
        <taxon>Cucujiformia</taxon>
        <taxon>Coccinelloidea</taxon>
        <taxon>Coccinellidae</taxon>
        <taxon>Epilachninae</taxon>
        <taxon>Epilachnini</taxon>
        <taxon>Henosepilachna</taxon>
    </lineage>
</organism>
<evidence type="ECO:0000313" key="1">
    <source>
        <dbReference type="EMBL" id="KAK9882608.1"/>
    </source>
</evidence>
<protein>
    <submittedName>
        <fullName evidence="1">Uncharacterized protein</fullName>
    </submittedName>
</protein>
<dbReference type="Proteomes" id="UP001431783">
    <property type="component" value="Unassembled WGS sequence"/>
</dbReference>
<keyword evidence="2" id="KW-1185">Reference proteome</keyword>
<reference evidence="1 2" key="1">
    <citation type="submission" date="2023-03" db="EMBL/GenBank/DDBJ databases">
        <title>Genome insight into feeding habits of ladybird beetles.</title>
        <authorList>
            <person name="Li H.-S."/>
            <person name="Huang Y.-H."/>
            <person name="Pang H."/>
        </authorList>
    </citation>
    <scope>NUCLEOTIDE SEQUENCE [LARGE SCALE GENOMIC DNA]</scope>
    <source>
        <strain evidence="1">SYSU_2023b</strain>
        <tissue evidence="1">Whole body</tissue>
    </source>
</reference>
<dbReference type="AlphaFoldDB" id="A0AAW1UIS8"/>
<gene>
    <name evidence="1" type="ORF">WA026_022237</name>
</gene>
<name>A0AAW1UIS8_9CUCU</name>
<sequence length="175" mass="20352">MEAIHSYFEENPEECQFSIDELMNQIEGDYRPDSRTVKSRLLQKYGDDIIIATASRPTTFCFLNTGFTILTNSWYESESLLFEISAIMRPALTIEQNSFSQFVFDNADFNTNTLDGLSTFHAMRGIHCVTPKTAIAPDQVIPRLLRMPSAKVVRQNYWYRKSEKTTKMKTRKRRE</sequence>
<evidence type="ECO:0000313" key="2">
    <source>
        <dbReference type="Proteomes" id="UP001431783"/>
    </source>
</evidence>
<proteinExistence type="predicted"/>
<comment type="caution">
    <text evidence="1">The sequence shown here is derived from an EMBL/GenBank/DDBJ whole genome shotgun (WGS) entry which is preliminary data.</text>
</comment>
<accession>A0AAW1UIS8</accession>
<dbReference type="EMBL" id="JARQZJ010000078">
    <property type="protein sequence ID" value="KAK9882608.1"/>
    <property type="molecule type" value="Genomic_DNA"/>
</dbReference>